<evidence type="ECO:0000256" key="2">
    <source>
        <dbReference type="SAM" id="MobiDB-lite"/>
    </source>
</evidence>
<dbReference type="PANTHER" id="PTHR35848:SF6">
    <property type="entry name" value="CUPIN TYPE-2 DOMAIN-CONTAINING PROTEIN"/>
    <property type="match status" value="1"/>
</dbReference>
<evidence type="ECO:0000313" key="5">
    <source>
        <dbReference type="Proteomes" id="UP001519295"/>
    </source>
</evidence>
<accession>A0ABS4VPA1</accession>
<dbReference type="Pfam" id="PF07883">
    <property type="entry name" value="Cupin_2"/>
    <property type="match status" value="1"/>
</dbReference>
<keyword evidence="5" id="KW-1185">Reference proteome</keyword>
<dbReference type="InterPro" id="IPR013096">
    <property type="entry name" value="Cupin_2"/>
</dbReference>
<evidence type="ECO:0000313" key="4">
    <source>
        <dbReference type="EMBL" id="MBP2365727.1"/>
    </source>
</evidence>
<name>A0ABS4VPA1_9PSEU</name>
<gene>
    <name evidence="4" type="ORF">JOF36_001423</name>
</gene>
<dbReference type="InterPro" id="IPR014710">
    <property type="entry name" value="RmlC-like_jellyroll"/>
</dbReference>
<evidence type="ECO:0000256" key="1">
    <source>
        <dbReference type="ARBA" id="ARBA00022723"/>
    </source>
</evidence>
<sequence>MSRFHIRAQDQPVVDQSDATDESWMSAGGDPRDRGRLVELVSQQLVGSERLMVGLAWLSPGEVHLLHHHPHADEWYYIIRGSAQFTIGDEVIRGEPGSTLWIPTAVPHRIHNDDPRETLEFLWGFDQPRLDSVGIVWDE</sequence>
<feature type="region of interest" description="Disordered" evidence="2">
    <location>
        <begin position="1"/>
        <end position="31"/>
    </location>
</feature>
<proteinExistence type="predicted"/>
<dbReference type="PANTHER" id="PTHR35848">
    <property type="entry name" value="OXALATE-BINDING PROTEIN"/>
    <property type="match status" value="1"/>
</dbReference>
<protein>
    <submittedName>
        <fullName evidence="4">Quercetin dioxygenase-like cupin family protein</fullName>
    </submittedName>
</protein>
<dbReference type="EMBL" id="JAGINU010000001">
    <property type="protein sequence ID" value="MBP2365727.1"/>
    <property type="molecule type" value="Genomic_DNA"/>
</dbReference>
<dbReference type="Proteomes" id="UP001519295">
    <property type="component" value="Unassembled WGS sequence"/>
</dbReference>
<dbReference type="SUPFAM" id="SSF51182">
    <property type="entry name" value="RmlC-like cupins"/>
    <property type="match status" value="1"/>
</dbReference>
<organism evidence="4 5">
    <name type="scientific">Pseudonocardia parietis</name>
    <dbReference type="NCBI Taxonomy" id="570936"/>
    <lineage>
        <taxon>Bacteria</taxon>
        <taxon>Bacillati</taxon>
        <taxon>Actinomycetota</taxon>
        <taxon>Actinomycetes</taxon>
        <taxon>Pseudonocardiales</taxon>
        <taxon>Pseudonocardiaceae</taxon>
        <taxon>Pseudonocardia</taxon>
    </lineage>
</organism>
<dbReference type="InterPro" id="IPR051610">
    <property type="entry name" value="GPI/OXD"/>
</dbReference>
<comment type="caution">
    <text evidence="4">The sequence shown here is derived from an EMBL/GenBank/DDBJ whole genome shotgun (WGS) entry which is preliminary data.</text>
</comment>
<feature type="domain" description="Cupin type-2" evidence="3">
    <location>
        <begin position="58"/>
        <end position="123"/>
    </location>
</feature>
<reference evidence="4 5" key="1">
    <citation type="submission" date="2021-03" db="EMBL/GenBank/DDBJ databases">
        <title>Sequencing the genomes of 1000 actinobacteria strains.</title>
        <authorList>
            <person name="Klenk H.-P."/>
        </authorList>
    </citation>
    <scope>NUCLEOTIDE SEQUENCE [LARGE SCALE GENOMIC DNA]</scope>
    <source>
        <strain evidence="4 5">DSM 45256</strain>
    </source>
</reference>
<keyword evidence="1" id="KW-0479">Metal-binding</keyword>
<evidence type="ECO:0000259" key="3">
    <source>
        <dbReference type="Pfam" id="PF07883"/>
    </source>
</evidence>
<dbReference type="InterPro" id="IPR011051">
    <property type="entry name" value="RmlC_Cupin_sf"/>
</dbReference>
<dbReference type="RefSeq" id="WP_210025593.1">
    <property type="nucleotide sequence ID" value="NZ_JAGINU010000001.1"/>
</dbReference>
<dbReference type="Gene3D" id="2.60.120.10">
    <property type="entry name" value="Jelly Rolls"/>
    <property type="match status" value="1"/>
</dbReference>